<evidence type="ECO:0000313" key="2">
    <source>
        <dbReference type="EMBL" id="MXO63075.1"/>
    </source>
</evidence>
<feature type="chain" id="PRO_5032645951" evidence="1">
    <location>
        <begin position="21"/>
        <end position="99"/>
    </location>
</feature>
<sequence>MHFKFFAASIAAIAAPVAIAAAPAAAQEAAAKFSTQLPIETLMADDAARAVVLKHMPGLDQHPAYDQMKGMSLRTIMPYSQGRITPETLDAIDADLATL</sequence>
<proteinExistence type="predicted"/>
<evidence type="ECO:0000313" key="3">
    <source>
        <dbReference type="Proteomes" id="UP000445582"/>
    </source>
</evidence>
<comment type="caution">
    <text evidence="2">The sequence shown here is derived from an EMBL/GenBank/DDBJ whole genome shotgun (WGS) entry which is preliminary data.</text>
</comment>
<feature type="signal peptide" evidence="1">
    <location>
        <begin position="1"/>
        <end position="20"/>
    </location>
</feature>
<dbReference type="RefSeq" id="WP_160674099.1">
    <property type="nucleotide sequence ID" value="NZ_WTYN01000001.1"/>
</dbReference>
<keyword evidence="1" id="KW-0732">Signal</keyword>
<dbReference type="AlphaFoldDB" id="A0A844YHR5"/>
<dbReference type="Proteomes" id="UP000445582">
    <property type="component" value="Unassembled WGS sequence"/>
</dbReference>
<organism evidence="2 3">
    <name type="scientific">Qipengyuania oceanensis</name>
    <dbReference type="NCBI Taxonomy" id="1463597"/>
    <lineage>
        <taxon>Bacteria</taxon>
        <taxon>Pseudomonadati</taxon>
        <taxon>Pseudomonadota</taxon>
        <taxon>Alphaproteobacteria</taxon>
        <taxon>Sphingomonadales</taxon>
        <taxon>Erythrobacteraceae</taxon>
        <taxon>Qipengyuania</taxon>
    </lineage>
</organism>
<dbReference type="OrthoDB" id="7211154at2"/>
<keyword evidence="3" id="KW-1185">Reference proteome</keyword>
<protein>
    <submittedName>
        <fullName evidence="2">Uncharacterized protein</fullName>
    </submittedName>
</protein>
<gene>
    <name evidence="2" type="ORF">GRI48_08635</name>
</gene>
<name>A0A844YHR5_9SPHN</name>
<accession>A0A844YHR5</accession>
<dbReference type="EMBL" id="WTYN01000001">
    <property type="protein sequence ID" value="MXO63075.1"/>
    <property type="molecule type" value="Genomic_DNA"/>
</dbReference>
<reference evidence="2 3" key="1">
    <citation type="submission" date="2019-12" db="EMBL/GenBank/DDBJ databases">
        <title>Genomic-based taxomic classification of the family Erythrobacteraceae.</title>
        <authorList>
            <person name="Xu L."/>
        </authorList>
    </citation>
    <scope>NUCLEOTIDE SEQUENCE [LARGE SCALE GENOMIC DNA]</scope>
    <source>
        <strain evidence="2 3">MCCC 1A09965</strain>
    </source>
</reference>
<evidence type="ECO:0000256" key="1">
    <source>
        <dbReference type="SAM" id="SignalP"/>
    </source>
</evidence>